<accession>A0ABP8SFA1</accession>
<organism evidence="1 2">
    <name type="scientific">Micromonospora coerulea</name>
    <dbReference type="NCBI Taxonomy" id="47856"/>
    <lineage>
        <taxon>Bacteria</taxon>
        <taxon>Bacillati</taxon>
        <taxon>Actinomycetota</taxon>
        <taxon>Actinomycetes</taxon>
        <taxon>Micromonosporales</taxon>
        <taxon>Micromonosporaceae</taxon>
        <taxon>Micromonospora</taxon>
    </lineage>
</organism>
<gene>
    <name evidence="1" type="ORF">GCM10023176_21970</name>
</gene>
<name>A0ABP8SFA1_9ACTN</name>
<evidence type="ECO:0000313" key="2">
    <source>
        <dbReference type="Proteomes" id="UP001500307"/>
    </source>
</evidence>
<protein>
    <submittedName>
        <fullName evidence="1">Uncharacterized protein</fullName>
    </submittedName>
</protein>
<reference evidence="2" key="1">
    <citation type="journal article" date="2019" name="Int. J. Syst. Evol. Microbiol.">
        <title>The Global Catalogue of Microorganisms (GCM) 10K type strain sequencing project: providing services to taxonomists for standard genome sequencing and annotation.</title>
        <authorList>
            <consortium name="The Broad Institute Genomics Platform"/>
            <consortium name="The Broad Institute Genome Sequencing Center for Infectious Disease"/>
            <person name="Wu L."/>
            <person name="Ma J."/>
        </authorList>
    </citation>
    <scope>NUCLEOTIDE SEQUENCE [LARGE SCALE GENOMIC DNA]</scope>
    <source>
        <strain evidence="2">JCM 3175</strain>
    </source>
</reference>
<dbReference type="Proteomes" id="UP001500307">
    <property type="component" value="Unassembled WGS sequence"/>
</dbReference>
<keyword evidence="2" id="KW-1185">Reference proteome</keyword>
<evidence type="ECO:0000313" key="1">
    <source>
        <dbReference type="EMBL" id="GAA4568147.1"/>
    </source>
</evidence>
<sequence>MARLWPAILRRSRRDLVDVQLSKVNQQVVEEFAYHQADLLRDQLITREDALAAIAERFPELTSGGSSLQRLPAVCSCRADQGPWIGRGSLPDRFTSNRLAAGSATARIVADSDT</sequence>
<dbReference type="EMBL" id="BAABGU010000010">
    <property type="protein sequence ID" value="GAA4568147.1"/>
    <property type="molecule type" value="Genomic_DNA"/>
</dbReference>
<comment type="caution">
    <text evidence="1">The sequence shown here is derived from an EMBL/GenBank/DDBJ whole genome shotgun (WGS) entry which is preliminary data.</text>
</comment>
<proteinExistence type="predicted"/>